<dbReference type="Proteomes" id="UP000332933">
    <property type="component" value="Unassembled WGS sequence"/>
</dbReference>
<dbReference type="GO" id="GO:0009982">
    <property type="term" value="F:pseudouridine synthase activity"/>
    <property type="evidence" value="ECO:0007669"/>
    <property type="project" value="InterPro"/>
</dbReference>
<dbReference type="SMART" id="SM00363">
    <property type="entry name" value="S4"/>
    <property type="match status" value="1"/>
</dbReference>
<dbReference type="PANTHER" id="PTHR47683:SF3">
    <property type="entry name" value="RIBOSOMAL LARGE SUBUNIT PSEUDOURIDINE SYNTHASE B"/>
    <property type="match status" value="1"/>
</dbReference>
<evidence type="ECO:0000256" key="4">
    <source>
        <dbReference type="PROSITE-ProRule" id="PRU00182"/>
    </source>
</evidence>
<dbReference type="InterPro" id="IPR020103">
    <property type="entry name" value="PsdUridine_synth_cat_dom_sf"/>
</dbReference>
<protein>
    <submittedName>
        <fullName evidence="7">Aste57867_18304 protein</fullName>
    </submittedName>
</protein>
<dbReference type="Gene3D" id="3.10.290.10">
    <property type="entry name" value="RNA-binding S4 domain"/>
    <property type="match status" value="1"/>
</dbReference>
<dbReference type="EMBL" id="CAADRA010006404">
    <property type="protein sequence ID" value="VFT95040.1"/>
    <property type="molecule type" value="Genomic_DNA"/>
</dbReference>
<dbReference type="Gene3D" id="3.30.70.1560">
    <property type="entry name" value="Alpha-L RNA-binding motif"/>
    <property type="match status" value="1"/>
</dbReference>
<gene>
    <name evidence="7" type="primary">Aste57867_18304</name>
    <name evidence="6" type="ORF">As57867_018242</name>
    <name evidence="7" type="ORF">ASTE57867_18304</name>
</gene>
<dbReference type="PROSITE" id="PS50889">
    <property type="entry name" value="S4"/>
    <property type="match status" value="1"/>
</dbReference>
<dbReference type="GO" id="GO:0006364">
    <property type="term" value="P:rRNA processing"/>
    <property type="evidence" value="ECO:0007669"/>
    <property type="project" value="UniProtKB-ARBA"/>
</dbReference>
<dbReference type="SUPFAM" id="SSF55120">
    <property type="entry name" value="Pseudouridine synthase"/>
    <property type="match status" value="1"/>
</dbReference>
<dbReference type="NCBIfam" id="TIGR00093">
    <property type="entry name" value="pseudouridine synthase"/>
    <property type="match status" value="1"/>
</dbReference>
<evidence type="ECO:0000313" key="6">
    <source>
        <dbReference type="EMBL" id="KAF0690278.1"/>
    </source>
</evidence>
<reference evidence="6" key="2">
    <citation type="submission" date="2019-06" db="EMBL/GenBank/DDBJ databases">
        <title>Genomics analysis of Aphanomyces spp. identifies a new class of oomycete effector associated with host adaptation.</title>
        <authorList>
            <person name="Gaulin E."/>
        </authorList>
    </citation>
    <scope>NUCLEOTIDE SEQUENCE</scope>
    <source>
        <strain evidence="6">CBS 578.67</strain>
    </source>
</reference>
<dbReference type="InterPro" id="IPR000748">
    <property type="entry name" value="PsdUridine_synth_RsuA/RluB/E/F"/>
</dbReference>
<sequence>MFLAQVLRRSITIKSTRLTPEEITTKTKRHFKPRALPKASTTSTTKLKAAPVKLTPADDAFAPMRLAKRLAMAGVSSRRDAEKIILEGRVLVNGAPTTNVATNVTMRDLISVDEKPLSARPTKRRVWMAHKLAGELVTTHDPQGRPTIMDRIKRMGIQSHLMAGRLDFNTEGLLLLTNDGDYARQLEHPKYEVTRVYRVLVRGQVLPSKIEELQRGALVDGIKYRPMQVKIESTKDKDSWLQIKLTEGKNREIRKAMAHVRLIVKRLVRVEYGPYRLADLTKGHVLEVHPKKSLD</sequence>
<dbReference type="Pfam" id="PF00849">
    <property type="entry name" value="PseudoU_synth_2"/>
    <property type="match status" value="1"/>
</dbReference>
<evidence type="ECO:0000256" key="3">
    <source>
        <dbReference type="ARBA" id="ARBA00023235"/>
    </source>
</evidence>
<dbReference type="InterPro" id="IPR020094">
    <property type="entry name" value="TruA/RsuA/RluB/E/F_N"/>
</dbReference>
<dbReference type="GO" id="GO:0001522">
    <property type="term" value="P:pseudouridine synthesis"/>
    <property type="evidence" value="ECO:0007669"/>
    <property type="project" value="InterPro"/>
</dbReference>
<dbReference type="CDD" id="cd00165">
    <property type="entry name" value="S4"/>
    <property type="match status" value="1"/>
</dbReference>
<dbReference type="PANTHER" id="PTHR47683">
    <property type="entry name" value="PSEUDOURIDINE SYNTHASE FAMILY PROTEIN-RELATED"/>
    <property type="match status" value="1"/>
</dbReference>
<proteinExistence type="inferred from homology"/>
<dbReference type="InterPro" id="IPR002942">
    <property type="entry name" value="S4_RNA-bd"/>
</dbReference>
<dbReference type="Pfam" id="PF01479">
    <property type="entry name" value="S4"/>
    <property type="match status" value="1"/>
</dbReference>
<feature type="domain" description="RNA-binding S4" evidence="5">
    <location>
        <begin position="64"/>
        <end position="133"/>
    </location>
</feature>
<dbReference type="SUPFAM" id="SSF55174">
    <property type="entry name" value="Alpha-L RNA-binding motif"/>
    <property type="match status" value="1"/>
</dbReference>
<dbReference type="EMBL" id="VJMH01006383">
    <property type="protein sequence ID" value="KAF0690278.1"/>
    <property type="molecule type" value="Genomic_DNA"/>
</dbReference>
<dbReference type="InterPro" id="IPR050343">
    <property type="entry name" value="RsuA_PseudoU_synthase"/>
</dbReference>
<accession>A0A485L9R2</accession>
<dbReference type="InterPro" id="IPR006145">
    <property type="entry name" value="PsdUridine_synth_RsuA/RluA"/>
</dbReference>
<dbReference type="PROSITE" id="PS01149">
    <property type="entry name" value="PSI_RSU"/>
    <property type="match status" value="1"/>
</dbReference>
<dbReference type="InterPro" id="IPR042092">
    <property type="entry name" value="PsdUridine_s_RsuA/RluB/E/F_cat"/>
</dbReference>
<comment type="similarity">
    <text evidence="1">Belongs to the pseudouridine synthase RsuA family.</text>
</comment>
<keyword evidence="2 4" id="KW-0694">RNA-binding</keyword>
<evidence type="ECO:0000259" key="5">
    <source>
        <dbReference type="SMART" id="SM00363"/>
    </source>
</evidence>
<dbReference type="InterPro" id="IPR018496">
    <property type="entry name" value="PsdUridine_synth_RsuA/RluB_CS"/>
</dbReference>
<organism evidence="7 8">
    <name type="scientific">Aphanomyces stellatus</name>
    <dbReference type="NCBI Taxonomy" id="120398"/>
    <lineage>
        <taxon>Eukaryota</taxon>
        <taxon>Sar</taxon>
        <taxon>Stramenopiles</taxon>
        <taxon>Oomycota</taxon>
        <taxon>Saprolegniomycetes</taxon>
        <taxon>Saprolegniales</taxon>
        <taxon>Verrucalvaceae</taxon>
        <taxon>Aphanomyces</taxon>
    </lineage>
</organism>
<reference evidence="7 8" key="1">
    <citation type="submission" date="2019-03" db="EMBL/GenBank/DDBJ databases">
        <authorList>
            <person name="Gaulin E."/>
            <person name="Dumas B."/>
        </authorList>
    </citation>
    <scope>NUCLEOTIDE SEQUENCE [LARGE SCALE GENOMIC DNA]</scope>
    <source>
        <strain evidence="7">CBS 568.67</strain>
    </source>
</reference>
<evidence type="ECO:0000313" key="8">
    <source>
        <dbReference type="Proteomes" id="UP000332933"/>
    </source>
</evidence>
<dbReference type="InterPro" id="IPR036986">
    <property type="entry name" value="S4_RNA-bd_sf"/>
</dbReference>
<dbReference type="GO" id="GO:0003723">
    <property type="term" value="F:RNA binding"/>
    <property type="evidence" value="ECO:0007669"/>
    <property type="project" value="UniProtKB-KW"/>
</dbReference>
<dbReference type="AlphaFoldDB" id="A0A485L9R2"/>
<name>A0A485L9R2_9STRA</name>
<evidence type="ECO:0000313" key="7">
    <source>
        <dbReference type="EMBL" id="VFT95040.1"/>
    </source>
</evidence>
<keyword evidence="3" id="KW-0413">Isomerase</keyword>
<dbReference type="OrthoDB" id="440619at2759"/>
<keyword evidence="8" id="KW-1185">Reference proteome</keyword>
<evidence type="ECO:0000256" key="2">
    <source>
        <dbReference type="ARBA" id="ARBA00022884"/>
    </source>
</evidence>
<dbReference type="Gene3D" id="3.30.70.580">
    <property type="entry name" value="Pseudouridine synthase I, catalytic domain, N-terminal subdomain"/>
    <property type="match status" value="1"/>
</dbReference>
<evidence type="ECO:0000256" key="1">
    <source>
        <dbReference type="ARBA" id="ARBA00008348"/>
    </source>
</evidence>